<keyword evidence="1" id="KW-0812">Transmembrane</keyword>
<evidence type="ECO:0000313" key="3">
    <source>
        <dbReference type="Proteomes" id="UP000002424"/>
    </source>
</evidence>
<dbReference type="HOGENOM" id="CLU_2630518_0_0_6"/>
<keyword evidence="3" id="KW-1185">Reference proteome</keyword>
<name>C1DFG6_AZOVD</name>
<keyword evidence="1" id="KW-1133">Transmembrane helix</keyword>
<proteinExistence type="predicted"/>
<protein>
    <submittedName>
        <fullName evidence="2">Uncharacterized protein</fullName>
    </submittedName>
</protein>
<feature type="transmembrane region" description="Helical" evidence="1">
    <location>
        <begin position="40"/>
        <end position="62"/>
    </location>
</feature>
<gene>
    <name evidence="2" type="ordered locus">Avin_42380</name>
</gene>
<accession>C1DFG6</accession>
<evidence type="ECO:0000313" key="2">
    <source>
        <dbReference type="EMBL" id="ACO80362.1"/>
    </source>
</evidence>
<dbReference type="EnsemblBacteria" id="ACO80362">
    <property type="protein sequence ID" value="ACO80362"/>
    <property type="gene ID" value="Avin_42380"/>
</dbReference>
<keyword evidence="1" id="KW-0472">Membrane</keyword>
<dbReference type="KEGG" id="avn:Avin_42380"/>
<dbReference type="RefSeq" id="WP_012702730.1">
    <property type="nucleotide sequence ID" value="NC_012560.1"/>
</dbReference>
<organism evidence="2 3">
    <name type="scientific">Azotobacter vinelandii (strain DJ / ATCC BAA-1303)</name>
    <dbReference type="NCBI Taxonomy" id="322710"/>
    <lineage>
        <taxon>Bacteria</taxon>
        <taxon>Pseudomonadati</taxon>
        <taxon>Pseudomonadota</taxon>
        <taxon>Gammaproteobacteria</taxon>
        <taxon>Pseudomonadales</taxon>
        <taxon>Pseudomonadaceae</taxon>
        <taxon>Azotobacter</taxon>
    </lineage>
</organism>
<dbReference type="GeneID" id="88187149"/>
<dbReference type="Proteomes" id="UP000002424">
    <property type="component" value="Chromosome"/>
</dbReference>
<dbReference type="EMBL" id="CP001157">
    <property type="protein sequence ID" value="ACO80362.1"/>
    <property type="molecule type" value="Genomic_DNA"/>
</dbReference>
<dbReference type="OrthoDB" id="7042023at2"/>
<sequence length="77" mass="8619">MNMRNRLEGFSAREDDQEDFDLEIAPSRAAAPARRRSGSLVLQIALGVWLGGLALMLTWYGLELLLPEAANLHLQLR</sequence>
<reference evidence="2 3" key="1">
    <citation type="journal article" date="2009" name="J. Bacteriol.">
        <title>Genome sequence of Azotobacter vinelandii, an obligate aerobe specialized to support diverse anaerobic metabolic processes.</title>
        <authorList>
            <person name="Setubal J.C."/>
            <person name="dos Santos P."/>
            <person name="Goldman B.S."/>
            <person name="Ertesvag H."/>
            <person name="Espin G."/>
            <person name="Rubio L.M."/>
            <person name="Valla S."/>
            <person name="Almeida N.F."/>
            <person name="Balasubramanian D."/>
            <person name="Cromes L."/>
            <person name="Curatti L."/>
            <person name="Du Z."/>
            <person name="Godsy E."/>
            <person name="Goodner B."/>
            <person name="Hellner-Burris K."/>
            <person name="Hernandez J.A."/>
            <person name="Houmiel K."/>
            <person name="Imperial J."/>
            <person name="Kennedy C."/>
            <person name="Larson T.J."/>
            <person name="Latreille P."/>
            <person name="Ligon L.S."/>
            <person name="Lu J."/>
            <person name="Maerk M."/>
            <person name="Miller N.M."/>
            <person name="Norton S."/>
            <person name="O'Carroll I.P."/>
            <person name="Paulsen I."/>
            <person name="Raulfs E.C."/>
            <person name="Roemer R."/>
            <person name="Rosser J."/>
            <person name="Segura D."/>
            <person name="Slater S."/>
            <person name="Stricklin S.L."/>
            <person name="Studholme D.J."/>
            <person name="Sun J."/>
            <person name="Viana C.J."/>
            <person name="Wallin E."/>
            <person name="Wang B."/>
            <person name="Wheeler C."/>
            <person name="Zhu H."/>
            <person name="Dean D.R."/>
            <person name="Dixon R."/>
            <person name="Wood D."/>
        </authorList>
    </citation>
    <scope>NUCLEOTIDE SEQUENCE [LARGE SCALE GENOMIC DNA]</scope>
    <source>
        <strain evidence="3">DJ / ATCC BAA-1303</strain>
    </source>
</reference>
<dbReference type="AlphaFoldDB" id="C1DFG6"/>
<evidence type="ECO:0000256" key="1">
    <source>
        <dbReference type="SAM" id="Phobius"/>
    </source>
</evidence>